<evidence type="ECO:0000256" key="1">
    <source>
        <dbReference type="SAM" id="MobiDB-lite"/>
    </source>
</evidence>
<dbReference type="Proteomes" id="UP000634136">
    <property type="component" value="Unassembled WGS sequence"/>
</dbReference>
<name>A0A834TG65_9FABA</name>
<reference evidence="2" key="1">
    <citation type="submission" date="2020-09" db="EMBL/GenBank/DDBJ databases">
        <title>Genome-Enabled Discovery of Anthraquinone Biosynthesis in Senna tora.</title>
        <authorList>
            <person name="Kang S.-H."/>
            <person name="Pandey R.P."/>
            <person name="Lee C.-M."/>
            <person name="Sim J.-S."/>
            <person name="Jeong J.-T."/>
            <person name="Choi B.-S."/>
            <person name="Jung M."/>
            <person name="Ginzburg D."/>
            <person name="Zhao K."/>
            <person name="Won S.Y."/>
            <person name="Oh T.-J."/>
            <person name="Yu Y."/>
            <person name="Kim N.-H."/>
            <person name="Lee O.R."/>
            <person name="Lee T.-H."/>
            <person name="Bashyal P."/>
            <person name="Kim T.-S."/>
            <person name="Lee W.-H."/>
            <person name="Kawkins C."/>
            <person name="Kim C.-K."/>
            <person name="Kim J.S."/>
            <person name="Ahn B.O."/>
            <person name="Rhee S.Y."/>
            <person name="Sohng J.K."/>
        </authorList>
    </citation>
    <scope>NUCLEOTIDE SEQUENCE</scope>
    <source>
        <tissue evidence="2">Leaf</tissue>
    </source>
</reference>
<keyword evidence="3" id="KW-1185">Reference proteome</keyword>
<evidence type="ECO:0000313" key="3">
    <source>
        <dbReference type="Proteomes" id="UP000634136"/>
    </source>
</evidence>
<organism evidence="2 3">
    <name type="scientific">Senna tora</name>
    <dbReference type="NCBI Taxonomy" id="362788"/>
    <lineage>
        <taxon>Eukaryota</taxon>
        <taxon>Viridiplantae</taxon>
        <taxon>Streptophyta</taxon>
        <taxon>Embryophyta</taxon>
        <taxon>Tracheophyta</taxon>
        <taxon>Spermatophyta</taxon>
        <taxon>Magnoliopsida</taxon>
        <taxon>eudicotyledons</taxon>
        <taxon>Gunneridae</taxon>
        <taxon>Pentapetalae</taxon>
        <taxon>rosids</taxon>
        <taxon>fabids</taxon>
        <taxon>Fabales</taxon>
        <taxon>Fabaceae</taxon>
        <taxon>Caesalpinioideae</taxon>
        <taxon>Cassia clade</taxon>
        <taxon>Senna</taxon>
    </lineage>
</organism>
<dbReference type="AlphaFoldDB" id="A0A834TG65"/>
<feature type="compositionally biased region" description="Basic and acidic residues" evidence="1">
    <location>
        <begin position="100"/>
        <end position="110"/>
    </location>
</feature>
<proteinExistence type="predicted"/>
<evidence type="ECO:0000313" key="2">
    <source>
        <dbReference type="EMBL" id="KAF7821653.1"/>
    </source>
</evidence>
<protein>
    <submittedName>
        <fullName evidence="2">Regulator of rDNA transcription protein 15</fullName>
    </submittedName>
</protein>
<dbReference type="OrthoDB" id="10067222at2759"/>
<dbReference type="EMBL" id="JAAIUW010000008">
    <property type="protein sequence ID" value="KAF7821653.1"/>
    <property type="molecule type" value="Genomic_DNA"/>
</dbReference>
<gene>
    <name evidence="2" type="ORF">G2W53_027108</name>
</gene>
<accession>A0A834TG65</accession>
<comment type="caution">
    <text evidence="2">The sequence shown here is derived from an EMBL/GenBank/DDBJ whole genome shotgun (WGS) entry which is preliminary data.</text>
</comment>
<sequence>MDVRFCGRFARAREKTCTSDRFDTWDLEDESKRRGLNLSGSWQQGHFATNNTPSHISIVQKGFYPPLNGNLFKGSLAAHPSHGVHQRQAPLGDEAPTADRQTDGGRTHRF</sequence>
<feature type="region of interest" description="Disordered" evidence="1">
    <location>
        <begin position="78"/>
        <end position="110"/>
    </location>
</feature>